<evidence type="ECO:0000313" key="3">
    <source>
        <dbReference type="EMBL" id="KAG0460146.1"/>
    </source>
</evidence>
<feature type="transmembrane region" description="Helical" evidence="1">
    <location>
        <begin position="29"/>
        <end position="48"/>
    </location>
</feature>
<comment type="caution">
    <text evidence="3">The sequence shown here is derived from an EMBL/GenBank/DDBJ whole genome shotgun (WGS) entry which is preliminary data.</text>
</comment>
<keyword evidence="1" id="KW-0472">Membrane</keyword>
<keyword evidence="1" id="KW-1133">Transmembrane helix</keyword>
<evidence type="ECO:0000313" key="5">
    <source>
        <dbReference type="Proteomes" id="UP000639772"/>
    </source>
</evidence>
<dbReference type="Proteomes" id="UP000639772">
    <property type="component" value="Chromosome 12"/>
</dbReference>
<dbReference type="EMBL" id="JADCNM010000012">
    <property type="protein sequence ID" value="KAG0460146.1"/>
    <property type="molecule type" value="Genomic_DNA"/>
</dbReference>
<protein>
    <submittedName>
        <fullName evidence="3">Uncharacterized protein</fullName>
    </submittedName>
</protein>
<reference evidence="4 5" key="1">
    <citation type="journal article" date="2020" name="Nat. Food">
        <title>A phased Vanilla planifolia genome enables genetic improvement of flavour and production.</title>
        <authorList>
            <person name="Hasing T."/>
            <person name="Tang H."/>
            <person name="Brym M."/>
            <person name="Khazi F."/>
            <person name="Huang T."/>
            <person name="Chambers A.H."/>
        </authorList>
    </citation>
    <scope>NUCLEOTIDE SEQUENCE [LARGE SCALE GENOMIC DNA]</scope>
    <source>
        <tissue evidence="3">Leaf</tissue>
    </source>
</reference>
<dbReference type="AlphaFoldDB" id="A0A835PTN5"/>
<organism evidence="3 5">
    <name type="scientific">Vanilla planifolia</name>
    <name type="common">Vanilla</name>
    <dbReference type="NCBI Taxonomy" id="51239"/>
    <lineage>
        <taxon>Eukaryota</taxon>
        <taxon>Viridiplantae</taxon>
        <taxon>Streptophyta</taxon>
        <taxon>Embryophyta</taxon>
        <taxon>Tracheophyta</taxon>
        <taxon>Spermatophyta</taxon>
        <taxon>Magnoliopsida</taxon>
        <taxon>Liliopsida</taxon>
        <taxon>Asparagales</taxon>
        <taxon>Orchidaceae</taxon>
        <taxon>Vanilloideae</taxon>
        <taxon>Vanilleae</taxon>
        <taxon>Vanilla</taxon>
    </lineage>
</organism>
<proteinExistence type="predicted"/>
<evidence type="ECO:0000313" key="4">
    <source>
        <dbReference type="Proteomes" id="UP000636800"/>
    </source>
</evidence>
<dbReference type="EMBL" id="JADCNL010000012">
    <property type="protein sequence ID" value="KAG0458416.1"/>
    <property type="molecule type" value="Genomic_DNA"/>
</dbReference>
<dbReference type="PANTHER" id="PTHR33429:SF19">
    <property type="entry name" value="FISSION REGULATOR-LIKE PROTEIN"/>
    <property type="match status" value="1"/>
</dbReference>
<keyword evidence="1" id="KW-0812">Transmembrane</keyword>
<accession>A0A835PTN5</accession>
<gene>
    <name evidence="3" type="ORF">HPP92_023274</name>
    <name evidence="2" type="ORF">HPP92_023573</name>
</gene>
<dbReference type="Proteomes" id="UP000636800">
    <property type="component" value="Chromosome 12"/>
</dbReference>
<sequence>MLPWAIFNRMDRDQKSELSARSARRSMETLVVVVAAIVIVVVLAGMLARVCGGRRLSGGGDEDVEGWVERRCRSCIDSGIPSSAHSAAVEGTATGEIKK</sequence>
<dbReference type="OrthoDB" id="1934079at2759"/>
<name>A0A835PTN5_VANPL</name>
<keyword evidence="4" id="KW-1185">Reference proteome</keyword>
<evidence type="ECO:0000313" key="2">
    <source>
        <dbReference type="EMBL" id="KAG0458416.1"/>
    </source>
</evidence>
<evidence type="ECO:0000256" key="1">
    <source>
        <dbReference type="SAM" id="Phobius"/>
    </source>
</evidence>
<dbReference type="PANTHER" id="PTHR33429">
    <property type="entry name" value="OS02G0708000 PROTEIN-RELATED"/>
    <property type="match status" value="1"/>
</dbReference>